<dbReference type="Pfam" id="PF00440">
    <property type="entry name" value="TetR_N"/>
    <property type="match status" value="1"/>
</dbReference>
<dbReference type="PROSITE" id="PS01081">
    <property type="entry name" value="HTH_TETR_1"/>
    <property type="match status" value="1"/>
</dbReference>
<sequence length="219" mass="22543">MALTRELIVDTAMGILREYGLADLSMRRLARDLGVQPGALYWHVKNKQELLTVLAGLILAPADTAEAATVEGSGSTGSGPRDSGGGAQQDIRHLALRIRAALLAVRDGAEVVALAHALAPETPSPLLHLTTLLAASGLSPRHSEWAAGALVHYVVGSATQEQTRAGLFRAGLLADEGTDTDAAFGFGLDLFLAGLPGPANHSQPDGPQAQPAGPAAKQA</sequence>
<keyword evidence="9" id="KW-1185">Reference proteome</keyword>
<evidence type="ECO:0000256" key="1">
    <source>
        <dbReference type="ARBA" id="ARBA00022491"/>
    </source>
</evidence>
<dbReference type="GO" id="GO:0045892">
    <property type="term" value="P:negative regulation of DNA-templated transcription"/>
    <property type="evidence" value="ECO:0007669"/>
    <property type="project" value="InterPro"/>
</dbReference>
<dbReference type="Gene3D" id="1.10.10.60">
    <property type="entry name" value="Homeodomain-like"/>
    <property type="match status" value="1"/>
</dbReference>
<evidence type="ECO:0000256" key="5">
    <source>
        <dbReference type="PROSITE-ProRule" id="PRU00335"/>
    </source>
</evidence>
<evidence type="ECO:0000256" key="2">
    <source>
        <dbReference type="ARBA" id="ARBA00023015"/>
    </source>
</evidence>
<dbReference type="SUPFAM" id="SSF48498">
    <property type="entry name" value="Tetracyclin repressor-like, C-terminal domain"/>
    <property type="match status" value="1"/>
</dbReference>
<name>A0A2V5LDB9_9MICC</name>
<feature type="DNA-binding region" description="H-T-H motif" evidence="5">
    <location>
        <begin position="25"/>
        <end position="44"/>
    </location>
</feature>
<protein>
    <submittedName>
        <fullName evidence="8">TetR family transcriptional regulator</fullName>
    </submittedName>
</protein>
<dbReference type="InterPro" id="IPR036271">
    <property type="entry name" value="Tet_transcr_reg_TetR-rel_C_sf"/>
</dbReference>
<dbReference type="GO" id="GO:0000976">
    <property type="term" value="F:transcription cis-regulatory region binding"/>
    <property type="evidence" value="ECO:0007669"/>
    <property type="project" value="TreeGrafter"/>
</dbReference>
<keyword evidence="1" id="KW-0678">Repressor</keyword>
<evidence type="ECO:0000313" key="9">
    <source>
        <dbReference type="Proteomes" id="UP000247832"/>
    </source>
</evidence>
<dbReference type="InterPro" id="IPR001647">
    <property type="entry name" value="HTH_TetR"/>
</dbReference>
<evidence type="ECO:0000259" key="7">
    <source>
        <dbReference type="PROSITE" id="PS50977"/>
    </source>
</evidence>
<comment type="caution">
    <text evidence="8">The sequence shown here is derived from an EMBL/GenBank/DDBJ whole genome shotgun (WGS) entry which is preliminary data.</text>
</comment>
<dbReference type="PANTHER" id="PTHR30055:SF151">
    <property type="entry name" value="TRANSCRIPTIONAL REGULATORY PROTEIN"/>
    <property type="match status" value="1"/>
</dbReference>
<dbReference type="OrthoDB" id="3819648at2"/>
<organism evidence="8 9">
    <name type="scientific">Arthrobacter livingstonensis</name>
    <dbReference type="NCBI Taxonomy" id="670078"/>
    <lineage>
        <taxon>Bacteria</taxon>
        <taxon>Bacillati</taxon>
        <taxon>Actinomycetota</taxon>
        <taxon>Actinomycetes</taxon>
        <taxon>Micrococcales</taxon>
        <taxon>Micrococcaceae</taxon>
        <taxon>Arthrobacter</taxon>
    </lineage>
</organism>
<reference evidence="8 9" key="1">
    <citation type="submission" date="2018-05" db="EMBL/GenBank/DDBJ databases">
        <title>Genetic diversity of glacier-inhabiting Cryobacterium bacteria in China and description of Cryobacterium mengkeensis sp. nov. and Arthrobacter glacialis sp. nov.</title>
        <authorList>
            <person name="Liu Q."/>
            <person name="Xin Y.-H."/>
        </authorList>
    </citation>
    <scope>NUCLEOTIDE SEQUENCE [LARGE SCALE GENOMIC DNA]</scope>
    <source>
        <strain evidence="8 9">LI2</strain>
    </source>
</reference>
<dbReference type="GO" id="GO:0046677">
    <property type="term" value="P:response to antibiotic"/>
    <property type="evidence" value="ECO:0007669"/>
    <property type="project" value="InterPro"/>
</dbReference>
<feature type="region of interest" description="Disordered" evidence="6">
    <location>
        <begin position="197"/>
        <end position="219"/>
    </location>
</feature>
<evidence type="ECO:0000256" key="4">
    <source>
        <dbReference type="ARBA" id="ARBA00023163"/>
    </source>
</evidence>
<dbReference type="InterPro" id="IPR004111">
    <property type="entry name" value="Repressor_TetR_C"/>
</dbReference>
<dbReference type="Gene3D" id="1.10.357.10">
    <property type="entry name" value="Tetracycline Repressor, domain 2"/>
    <property type="match status" value="1"/>
</dbReference>
<dbReference type="PROSITE" id="PS50977">
    <property type="entry name" value="HTH_TETR_2"/>
    <property type="match status" value="1"/>
</dbReference>
<dbReference type="Pfam" id="PF02909">
    <property type="entry name" value="TetR_C_1"/>
    <property type="match status" value="1"/>
</dbReference>
<dbReference type="SUPFAM" id="SSF46689">
    <property type="entry name" value="Homeodomain-like"/>
    <property type="match status" value="1"/>
</dbReference>
<keyword evidence="3 5" id="KW-0238">DNA-binding</keyword>
<dbReference type="PRINTS" id="PR00400">
    <property type="entry name" value="TETREPRESSOR"/>
</dbReference>
<dbReference type="PANTHER" id="PTHR30055">
    <property type="entry name" value="HTH-TYPE TRANSCRIPTIONAL REGULATOR RUTR"/>
    <property type="match status" value="1"/>
</dbReference>
<keyword evidence="2" id="KW-0805">Transcription regulation</keyword>
<evidence type="ECO:0000313" key="8">
    <source>
        <dbReference type="EMBL" id="PYI69448.1"/>
    </source>
</evidence>
<proteinExistence type="predicted"/>
<evidence type="ECO:0000256" key="3">
    <source>
        <dbReference type="ARBA" id="ARBA00023125"/>
    </source>
</evidence>
<dbReference type="GO" id="GO:0003700">
    <property type="term" value="F:DNA-binding transcription factor activity"/>
    <property type="evidence" value="ECO:0007669"/>
    <property type="project" value="TreeGrafter"/>
</dbReference>
<evidence type="ECO:0000256" key="6">
    <source>
        <dbReference type="SAM" id="MobiDB-lite"/>
    </source>
</evidence>
<dbReference type="AlphaFoldDB" id="A0A2V5LDB9"/>
<dbReference type="PRINTS" id="PR00455">
    <property type="entry name" value="HTHTETR"/>
</dbReference>
<dbReference type="RefSeq" id="WP_110499590.1">
    <property type="nucleotide sequence ID" value="NZ_QJVD01000002.1"/>
</dbReference>
<feature type="domain" description="HTH tetR-type" evidence="7">
    <location>
        <begin position="2"/>
        <end position="62"/>
    </location>
</feature>
<accession>A0A2V5LDB9</accession>
<dbReference type="InterPro" id="IPR050109">
    <property type="entry name" value="HTH-type_TetR-like_transc_reg"/>
</dbReference>
<dbReference type="InterPro" id="IPR009057">
    <property type="entry name" value="Homeodomain-like_sf"/>
</dbReference>
<dbReference type="InterPro" id="IPR003012">
    <property type="entry name" value="Tet_transcr_reg_TetR"/>
</dbReference>
<gene>
    <name evidence="8" type="ORF">CVV68_03405</name>
</gene>
<keyword evidence="4" id="KW-0804">Transcription</keyword>
<dbReference type="EMBL" id="QJVD01000002">
    <property type="protein sequence ID" value="PYI69448.1"/>
    <property type="molecule type" value="Genomic_DNA"/>
</dbReference>
<dbReference type="Proteomes" id="UP000247832">
    <property type="component" value="Unassembled WGS sequence"/>
</dbReference>
<dbReference type="InterPro" id="IPR023772">
    <property type="entry name" value="DNA-bd_HTH_TetR-type_CS"/>
</dbReference>